<dbReference type="AlphaFoldDB" id="A0A835T677"/>
<dbReference type="CDD" id="cd18186">
    <property type="entry name" value="BTB_POZ_ZBTB_KLHL-like"/>
    <property type="match status" value="1"/>
</dbReference>
<dbReference type="InterPro" id="IPR011333">
    <property type="entry name" value="SKP1/BTB/POZ_sf"/>
</dbReference>
<dbReference type="Proteomes" id="UP000613740">
    <property type="component" value="Unassembled WGS sequence"/>
</dbReference>
<dbReference type="InterPro" id="IPR000210">
    <property type="entry name" value="BTB/POZ_dom"/>
</dbReference>
<evidence type="ECO:0000256" key="4">
    <source>
        <dbReference type="SAM" id="MobiDB-lite"/>
    </source>
</evidence>
<sequence length="285" mass="29582">MPCSQITTNDGFLRRHDGALLVAVEVELPDEAAAGAPSTVGDDVCIKDCAARQDIGSDLLSLLDNPGPTADLTLIATAGSSASRSGADTASSTEEEPPAKKAKTDAGNEAGAAGGLGPVTAGSPESRRFEVHRAILAARCPYFATLFASGMADSDTRELPLPDTDPDALAALLRFMYGGELALASRHQTRTCLVLADRLLLPKAVALLREQLLSSLSPGTIMADLIWAAGPGGQEAALLRELMDFAAEVVADLPEPELKQLAAAQPALMTQLLLASVRAAKRSRS</sequence>
<dbReference type="PANTHER" id="PTHR46231:SF1">
    <property type="entry name" value="ANKYRIN REPEAT AND BTB_POZ DOMAIN-CONTAINING PROTEIN 1"/>
    <property type="match status" value="1"/>
</dbReference>
<evidence type="ECO:0000313" key="6">
    <source>
        <dbReference type="EMBL" id="KAG2432425.1"/>
    </source>
</evidence>
<keyword evidence="7" id="KW-1185">Reference proteome</keyword>
<comment type="caution">
    <text evidence="6">The sequence shown here is derived from an EMBL/GenBank/DDBJ whole genome shotgun (WGS) entry which is preliminary data.</text>
</comment>
<evidence type="ECO:0000256" key="3">
    <source>
        <dbReference type="ARBA" id="ARBA00023043"/>
    </source>
</evidence>
<dbReference type="SUPFAM" id="SSF54695">
    <property type="entry name" value="POZ domain"/>
    <property type="match status" value="1"/>
</dbReference>
<organism evidence="6 7">
    <name type="scientific">Chlamydomonas schloesseri</name>
    <dbReference type="NCBI Taxonomy" id="2026947"/>
    <lineage>
        <taxon>Eukaryota</taxon>
        <taxon>Viridiplantae</taxon>
        <taxon>Chlorophyta</taxon>
        <taxon>core chlorophytes</taxon>
        <taxon>Chlorophyceae</taxon>
        <taxon>CS clade</taxon>
        <taxon>Chlamydomonadales</taxon>
        <taxon>Chlamydomonadaceae</taxon>
        <taxon>Chlamydomonas</taxon>
    </lineage>
</organism>
<comment type="pathway">
    <text evidence="1">Protein modification; protein ubiquitination.</text>
</comment>
<dbReference type="EMBL" id="JAEHOD010000067">
    <property type="protein sequence ID" value="KAG2432425.1"/>
    <property type="molecule type" value="Genomic_DNA"/>
</dbReference>
<accession>A0A835T677</accession>
<dbReference type="Pfam" id="PF00651">
    <property type="entry name" value="BTB"/>
    <property type="match status" value="1"/>
</dbReference>
<evidence type="ECO:0000256" key="1">
    <source>
        <dbReference type="ARBA" id="ARBA00004906"/>
    </source>
</evidence>
<gene>
    <name evidence="6" type="ORF">HYH02_012996</name>
</gene>
<keyword evidence="3" id="KW-0040">ANK repeat</keyword>
<proteinExistence type="predicted"/>
<dbReference type="GO" id="GO:0005737">
    <property type="term" value="C:cytoplasm"/>
    <property type="evidence" value="ECO:0007669"/>
    <property type="project" value="TreeGrafter"/>
</dbReference>
<dbReference type="SMART" id="SM00225">
    <property type="entry name" value="BTB"/>
    <property type="match status" value="1"/>
</dbReference>
<feature type="domain" description="BTB" evidence="5">
    <location>
        <begin position="119"/>
        <end position="185"/>
    </location>
</feature>
<evidence type="ECO:0000313" key="7">
    <source>
        <dbReference type="Proteomes" id="UP000613740"/>
    </source>
</evidence>
<dbReference type="OrthoDB" id="546239at2759"/>
<feature type="region of interest" description="Disordered" evidence="4">
    <location>
        <begin position="81"/>
        <end position="124"/>
    </location>
</feature>
<protein>
    <recommendedName>
        <fullName evidence="5">BTB domain-containing protein</fullName>
    </recommendedName>
</protein>
<dbReference type="GO" id="GO:0000151">
    <property type="term" value="C:ubiquitin ligase complex"/>
    <property type="evidence" value="ECO:0007669"/>
    <property type="project" value="TreeGrafter"/>
</dbReference>
<dbReference type="Gene3D" id="3.30.710.10">
    <property type="entry name" value="Potassium Channel Kv1.1, Chain A"/>
    <property type="match status" value="1"/>
</dbReference>
<dbReference type="PROSITE" id="PS50097">
    <property type="entry name" value="BTB"/>
    <property type="match status" value="1"/>
</dbReference>
<keyword evidence="2" id="KW-0677">Repeat</keyword>
<dbReference type="InterPro" id="IPR044515">
    <property type="entry name" value="ABTB1"/>
</dbReference>
<feature type="compositionally biased region" description="Basic and acidic residues" evidence="4">
    <location>
        <begin position="97"/>
        <end position="106"/>
    </location>
</feature>
<evidence type="ECO:0000256" key="2">
    <source>
        <dbReference type="ARBA" id="ARBA00022737"/>
    </source>
</evidence>
<feature type="compositionally biased region" description="Low complexity" evidence="4">
    <location>
        <begin position="81"/>
        <end position="92"/>
    </location>
</feature>
<dbReference type="PANTHER" id="PTHR46231">
    <property type="entry name" value="ANKYRIN REPEAT AND BTB/POZ DOMAIN-CONTAINING PROTEIN 1"/>
    <property type="match status" value="1"/>
</dbReference>
<reference evidence="6" key="1">
    <citation type="journal article" date="2020" name="bioRxiv">
        <title>Comparative genomics of Chlamydomonas.</title>
        <authorList>
            <person name="Craig R.J."/>
            <person name="Hasan A.R."/>
            <person name="Ness R.W."/>
            <person name="Keightley P.D."/>
        </authorList>
    </citation>
    <scope>NUCLEOTIDE SEQUENCE</scope>
    <source>
        <strain evidence="6">CCAP 11/173</strain>
    </source>
</reference>
<name>A0A835T677_9CHLO</name>
<evidence type="ECO:0000259" key="5">
    <source>
        <dbReference type="PROSITE" id="PS50097"/>
    </source>
</evidence>